<protein>
    <recommendedName>
        <fullName evidence="2">FAD-dependent protein C-terminal domain-containing protein</fullName>
    </recommendedName>
</protein>
<dbReference type="SUPFAM" id="SSF51905">
    <property type="entry name" value="FAD/NAD(P)-binding domain"/>
    <property type="match status" value="1"/>
</dbReference>
<dbReference type="PIRSF" id="PIRSF038984">
    <property type="entry name" value="FAD_binding_protein"/>
    <property type="match status" value="1"/>
</dbReference>
<feature type="transmembrane region" description="Helical" evidence="1">
    <location>
        <begin position="86"/>
        <end position="104"/>
    </location>
</feature>
<reference evidence="3 4" key="1">
    <citation type="submission" date="2019-03" db="EMBL/GenBank/DDBJ databases">
        <title>Genomic Encyclopedia of Type Strains, Phase IV (KMG-IV): sequencing the most valuable type-strain genomes for metagenomic binning, comparative biology and taxonomic classification.</title>
        <authorList>
            <person name="Goeker M."/>
        </authorList>
    </citation>
    <scope>NUCLEOTIDE SEQUENCE [LARGE SCALE GENOMIC DNA]</scope>
    <source>
        <strain evidence="3 4">DSM 100055</strain>
    </source>
</reference>
<keyword evidence="1" id="KW-0472">Membrane</keyword>
<dbReference type="PANTHER" id="PTHR42842:SF3">
    <property type="entry name" value="FAD_NAD(P)-BINDING OXIDOREDUCTASE FAMILY PROTEIN"/>
    <property type="match status" value="1"/>
</dbReference>
<name>A0AA46I5S7_9FUSO</name>
<dbReference type="InterPro" id="IPR028348">
    <property type="entry name" value="FAD-binding_protein"/>
</dbReference>
<evidence type="ECO:0000259" key="2">
    <source>
        <dbReference type="Pfam" id="PF21688"/>
    </source>
</evidence>
<keyword evidence="4" id="KW-1185">Reference proteome</keyword>
<dbReference type="Pfam" id="PF21688">
    <property type="entry name" value="FAD-depend_C"/>
    <property type="match status" value="1"/>
</dbReference>
<keyword evidence="1" id="KW-0812">Transmembrane</keyword>
<accession>A0AA46I5S7</accession>
<dbReference type="InterPro" id="IPR036188">
    <property type="entry name" value="FAD/NAD-bd_sf"/>
</dbReference>
<dbReference type="AlphaFoldDB" id="A0AA46I5S7"/>
<gene>
    <name evidence="3" type="ORF">EV215_0819</name>
</gene>
<evidence type="ECO:0000313" key="3">
    <source>
        <dbReference type="EMBL" id="TDT71444.1"/>
    </source>
</evidence>
<organism evidence="3 4">
    <name type="scientific">Hypnocyclicus thermotrophus</name>
    <dbReference type="NCBI Taxonomy" id="1627895"/>
    <lineage>
        <taxon>Bacteria</taxon>
        <taxon>Fusobacteriati</taxon>
        <taxon>Fusobacteriota</taxon>
        <taxon>Fusobacteriia</taxon>
        <taxon>Fusobacteriales</taxon>
        <taxon>Fusobacteriaceae</taxon>
        <taxon>Hypnocyclicus</taxon>
    </lineage>
</organism>
<dbReference type="InterPro" id="IPR049516">
    <property type="entry name" value="FAD-depend_C"/>
</dbReference>
<dbReference type="EMBL" id="SOBG01000003">
    <property type="protein sequence ID" value="TDT71444.1"/>
    <property type="molecule type" value="Genomic_DNA"/>
</dbReference>
<dbReference type="RefSeq" id="WP_134112712.1">
    <property type="nucleotide sequence ID" value="NZ_SOBG01000003.1"/>
</dbReference>
<dbReference type="Proteomes" id="UP000294678">
    <property type="component" value="Unassembled WGS sequence"/>
</dbReference>
<feature type="domain" description="FAD-dependent protein C-terminal" evidence="2">
    <location>
        <begin position="273"/>
        <end position="465"/>
    </location>
</feature>
<dbReference type="Gene3D" id="3.50.50.60">
    <property type="entry name" value="FAD/NAD(P)-binding domain"/>
    <property type="match status" value="2"/>
</dbReference>
<sequence length="517" mass="59149">MKIKVENIKIPVNINQKKGIYEYLKKNGINKNCINKIEYKKRSIDSRNKNSIFLLYNVEIELNKKINTKFEEVKEKKLKKIKSKNIEGIIAIIGTGPAGLFAAYRLCKLGYKPIIFERGKKIDERDRDIELFIKENELNSNSNIQFGEGGAGTYSDGKLTTRVKSIYKDEIFKTLVECGAQKEILFDYKPHIGTDVLKVVVTNLRKKIESMGGEFYFNSILTDIKIKNKKISQIEINKNELIDIDYLFLAIGHSSRDTYYMLNKNNVFLENKDFAVGARIESPRYDIDRMQHGKFYNSEILGSATYNFTYNNQNEKRGVFSFCMCPGGEIVNAASEKNTSLVNGMSYSQRDGKFSNSAIVVAIRENDYGNKLFDGMKLQEKLEKQTYEIISTYGALYQSVNDFLKNNKTKQEIESSYKMNLYSYNLNNFFPEVINRNMINALKYWQKKMPLFTKNANLIAPETRTSAPIRITRDKTGKSINIENLFPIGEGAGYAGGIISAAIDGMKVVDMNFGEFE</sequence>
<proteinExistence type="predicted"/>
<evidence type="ECO:0000313" key="4">
    <source>
        <dbReference type="Proteomes" id="UP000294678"/>
    </source>
</evidence>
<dbReference type="Pfam" id="PF13450">
    <property type="entry name" value="NAD_binding_8"/>
    <property type="match status" value="1"/>
</dbReference>
<evidence type="ECO:0000256" key="1">
    <source>
        <dbReference type="SAM" id="Phobius"/>
    </source>
</evidence>
<comment type="caution">
    <text evidence="3">The sequence shown here is derived from an EMBL/GenBank/DDBJ whole genome shotgun (WGS) entry which is preliminary data.</text>
</comment>
<keyword evidence="1" id="KW-1133">Transmembrane helix</keyword>
<dbReference type="Gene3D" id="3.30.70.2700">
    <property type="match status" value="1"/>
</dbReference>
<dbReference type="PANTHER" id="PTHR42842">
    <property type="entry name" value="FAD/NAD(P)-BINDING OXIDOREDUCTASE"/>
    <property type="match status" value="1"/>
</dbReference>